<comment type="pathway">
    <text evidence="2 14">Cell wall biogenesis; peptidoglycan biosynthesis.</text>
</comment>
<name>A0A6V8NKF3_9ACTN</name>
<keyword evidence="9 14" id="KW-0133">Cell shape</keyword>
<dbReference type="GO" id="GO:0005737">
    <property type="term" value="C:cytoplasm"/>
    <property type="evidence" value="ECO:0007669"/>
    <property type="project" value="UniProtKB-SubCell"/>
</dbReference>
<evidence type="ECO:0000256" key="12">
    <source>
        <dbReference type="ARBA" id="ARBA00023316"/>
    </source>
</evidence>
<gene>
    <name evidence="14" type="primary">murC</name>
    <name evidence="18" type="ORF">HKBW3S06_00036</name>
</gene>
<dbReference type="PANTHER" id="PTHR43445:SF3">
    <property type="entry name" value="UDP-N-ACETYLMURAMATE--L-ALANINE LIGASE"/>
    <property type="match status" value="1"/>
</dbReference>
<keyword evidence="10 14" id="KW-0573">Peptidoglycan synthesis</keyword>
<keyword evidence="8 14" id="KW-0067">ATP-binding</keyword>
<keyword evidence="5 14" id="KW-0436">Ligase</keyword>
<dbReference type="GO" id="GO:0071555">
    <property type="term" value="P:cell wall organization"/>
    <property type="evidence" value="ECO:0007669"/>
    <property type="project" value="UniProtKB-KW"/>
</dbReference>
<dbReference type="SUPFAM" id="SSF53244">
    <property type="entry name" value="MurD-like peptide ligases, peptide-binding domain"/>
    <property type="match status" value="1"/>
</dbReference>
<keyword evidence="4 14" id="KW-0963">Cytoplasm</keyword>
<evidence type="ECO:0000256" key="14">
    <source>
        <dbReference type="HAMAP-Rule" id="MF_00046"/>
    </source>
</evidence>
<evidence type="ECO:0000313" key="18">
    <source>
        <dbReference type="EMBL" id="GFP20809.1"/>
    </source>
</evidence>
<dbReference type="EMBL" id="BLRV01000002">
    <property type="protein sequence ID" value="GFP20809.1"/>
    <property type="molecule type" value="Genomic_DNA"/>
</dbReference>
<protein>
    <recommendedName>
        <fullName evidence="3 14">UDP-N-acetylmuramate--L-alanine ligase</fullName>
        <ecNumber evidence="3 14">6.3.2.8</ecNumber>
    </recommendedName>
    <alternativeName>
        <fullName evidence="14">UDP-N-acetylmuramoyl-L-alanine synthetase</fullName>
    </alternativeName>
</protein>
<dbReference type="EC" id="6.3.2.8" evidence="3 14"/>
<dbReference type="GO" id="GO:0008360">
    <property type="term" value="P:regulation of cell shape"/>
    <property type="evidence" value="ECO:0007669"/>
    <property type="project" value="UniProtKB-KW"/>
</dbReference>
<evidence type="ECO:0000259" key="17">
    <source>
        <dbReference type="Pfam" id="PF08245"/>
    </source>
</evidence>
<dbReference type="PANTHER" id="PTHR43445">
    <property type="entry name" value="UDP-N-ACETYLMURAMATE--L-ALANINE LIGASE-RELATED"/>
    <property type="match status" value="1"/>
</dbReference>
<feature type="domain" description="Mur ligase N-terminal catalytic" evidence="15">
    <location>
        <begin position="39"/>
        <end position="134"/>
    </location>
</feature>
<sequence>MPTGSFGSSSYILYNKVKNKVKLSGVDVGSELDHFSSAYFIGIGGAGMSALARILVDMKVRVAGSDLKASRNTARLEQFGAKIFIGHQAQNLDDVDIVVISSAIPPHNPELLAARERGIPIIKRAELLAWILNRAFGIAVAGTHGKTTTTSMISLIAEFCDLKPTILIGGELNDIGSNAKRGSGEIVVAEVDESDGTLIYMRPKIAVITNIDEDHLDYFQNIEEIRELFRRYIVSLPDDGLVVACGDCPTLSSLVREVGRRCITYGLQDDNRVRAEDIVLFEFGSKFRVTLDGQDICQITLNVPGVHNIYNALAALSVANHLQLPLERVSAILANFCGAQRRFELKGKANGITVVDDYAHHPTEIRATLAAARTGAFKRVVSVFQPHRYSRTKKLANSFGQSFGDSDLTIITDVYGAGEDPVPGVSGKTILDSFLSFSPRARVAYLPRTRTIVDYLLETVEDGDLVLTMGAGDIWTVAEDLVRRLCSLPD</sequence>
<evidence type="ECO:0000259" key="15">
    <source>
        <dbReference type="Pfam" id="PF01225"/>
    </source>
</evidence>
<dbReference type="RefSeq" id="WP_176225958.1">
    <property type="nucleotide sequence ID" value="NZ_BLRV01000002.1"/>
</dbReference>
<evidence type="ECO:0000256" key="6">
    <source>
        <dbReference type="ARBA" id="ARBA00022618"/>
    </source>
</evidence>
<dbReference type="GO" id="GO:0005524">
    <property type="term" value="F:ATP binding"/>
    <property type="evidence" value="ECO:0007669"/>
    <property type="project" value="UniProtKB-UniRule"/>
</dbReference>
<dbReference type="InterPro" id="IPR013221">
    <property type="entry name" value="Mur_ligase_cen"/>
</dbReference>
<dbReference type="SUPFAM" id="SSF53623">
    <property type="entry name" value="MurD-like peptide ligases, catalytic domain"/>
    <property type="match status" value="1"/>
</dbReference>
<dbReference type="InterPro" id="IPR036565">
    <property type="entry name" value="Mur-like_cat_sf"/>
</dbReference>
<evidence type="ECO:0000256" key="1">
    <source>
        <dbReference type="ARBA" id="ARBA00004496"/>
    </source>
</evidence>
<evidence type="ECO:0000256" key="13">
    <source>
        <dbReference type="ARBA" id="ARBA00047833"/>
    </source>
</evidence>
<dbReference type="GO" id="GO:0051301">
    <property type="term" value="P:cell division"/>
    <property type="evidence" value="ECO:0007669"/>
    <property type="project" value="UniProtKB-KW"/>
</dbReference>
<proteinExistence type="inferred from homology"/>
<dbReference type="InterPro" id="IPR050061">
    <property type="entry name" value="MurCDEF_pg_biosynth"/>
</dbReference>
<evidence type="ECO:0000256" key="9">
    <source>
        <dbReference type="ARBA" id="ARBA00022960"/>
    </source>
</evidence>
<dbReference type="HAMAP" id="MF_00046">
    <property type="entry name" value="MurC"/>
    <property type="match status" value="1"/>
</dbReference>
<evidence type="ECO:0000256" key="7">
    <source>
        <dbReference type="ARBA" id="ARBA00022741"/>
    </source>
</evidence>
<evidence type="ECO:0000256" key="3">
    <source>
        <dbReference type="ARBA" id="ARBA00012211"/>
    </source>
</evidence>
<dbReference type="Pfam" id="PF01225">
    <property type="entry name" value="Mur_ligase"/>
    <property type="match status" value="1"/>
</dbReference>
<dbReference type="GO" id="GO:0009252">
    <property type="term" value="P:peptidoglycan biosynthetic process"/>
    <property type="evidence" value="ECO:0007669"/>
    <property type="project" value="UniProtKB-UniRule"/>
</dbReference>
<dbReference type="Gene3D" id="3.40.1190.10">
    <property type="entry name" value="Mur-like, catalytic domain"/>
    <property type="match status" value="1"/>
</dbReference>
<feature type="binding site" evidence="14">
    <location>
        <begin position="142"/>
        <end position="148"/>
    </location>
    <ligand>
        <name>ATP</name>
        <dbReference type="ChEBI" id="CHEBI:30616"/>
    </ligand>
</feature>
<evidence type="ECO:0000256" key="5">
    <source>
        <dbReference type="ARBA" id="ARBA00022598"/>
    </source>
</evidence>
<reference evidence="18 19" key="1">
    <citation type="journal article" date="2020" name="Front. Microbiol.">
        <title>Single-cell genomics of novel Actinobacteria with the Wood-Ljungdahl pathway discovered in a serpentinizing system.</title>
        <authorList>
            <person name="Merino N."/>
            <person name="Kawai M."/>
            <person name="Boyd E.S."/>
            <person name="Colman D.R."/>
            <person name="McGlynn S.E."/>
            <person name="Nealson K.H."/>
            <person name="Kurokawa K."/>
            <person name="Hongoh Y."/>
        </authorList>
    </citation>
    <scope>NUCLEOTIDE SEQUENCE [LARGE SCALE GENOMIC DNA]</scope>
    <source>
        <strain evidence="18 19">S06</strain>
    </source>
</reference>
<comment type="function">
    <text evidence="14">Cell wall formation.</text>
</comment>
<dbReference type="InterPro" id="IPR000713">
    <property type="entry name" value="Mur_ligase_N"/>
</dbReference>
<dbReference type="Gene3D" id="3.40.50.720">
    <property type="entry name" value="NAD(P)-binding Rossmann-like Domain"/>
    <property type="match status" value="1"/>
</dbReference>
<evidence type="ECO:0000256" key="4">
    <source>
        <dbReference type="ARBA" id="ARBA00022490"/>
    </source>
</evidence>
<dbReference type="Pfam" id="PF08245">
    <property type="entry name" value="Mur_ligase_M"/>
    <property type="match status" value="1"/>
</dbReference>
<evidence type="ECO:0000259" key="16">
    <source>
        <dbReference type="Pfam" id="PF02875"/>
    </source>
</evidence>
<dbReference type="Pfam" id="PF02875">
    <property type="entry name" value="Mur_ligase_C"/>
    <property type="match status" value="1"/>
</dbReference>
<comment type="similarity">
    <text evidence="14">Belongs to the MurCDEF family.</text>
</comment>
<comment type="catalytic activity">
    <reaction evidence="13 14">
        <text>UDP-N-acetyl-alpha-D-muramate + L-alanine + ATP = UDP-N-acetyl-alpha-D-muramoyl-L-alanine + ADP + phosphate + H(+)</text>
        <dbReference type="Rhea" id="RHEA:23372"/>
        <dbReference type="ChEBI" id="CHEBI:15378"/>
        <dbReference type="ChEBI" id="CHEBI:30616"/>
        <dbReference type="ChEBI" id="CHEBI:43474"/>
        <dbReference type="ChEBI" id="CHEBI:57972"/>
        <dbReference type="ChEBI" id="CHEBI:70757"/>
        <dbReference type="ChEBI" id="CHEBI:83898"/>
        <dbReference type="ChEBI" id="CHEBI:456216"/>
        <dbReference type="EC" id="6.3.2.8"/>
    </reaction>
</comment>
<evidence type="ECO:0000256" key="2">
    <source>
        <dbReference type="ARBA" id="ARBA00004752"/>
    </source>
</evidence>
<evidence type="ECO:0000256" key="8">
    <source>
        <dbReference type="ARBA" id="ARBA00022840"/>
    </source>
</evidence>
<dbReference type="GO" id="GO:0008763">
    <property type="term" value="F:UDP-N-acetylmuramate-L-alanine ligase activity"/>
    <property type="evidence" value="ECO:0007669"/>
    <property type="project" value="UniProtKB-UniRule"/>
</dbReference>
<dbReference type="NCBIfam" id="TIGR01082">
    <property type="entry name" value="murC"/>
    <property type="match status" value="1"/>
</dbReference>
<keyword evidence="11 14" id="KW-0131">Cell cycle</keyword>
<evidence type="ECO:0000256" key="10">
    <source>
        <dbReference type="ARBA" id="ARBA00022984"/>
    </source>
</evidence>
<feature type="domain" description="Mur ligase C-terminal" evidence="16">
    <location>
        <begin position="341"/>
        <end position="472"/>
    </location>
</feature>
<feature type="domain" description="Mur ligase central" evidence="17">
    <location>
        <begin position="140"/>
        <end position="319"/>
    </location>
</feature>
<comment type="subcellular location">
    <subcellularLocation>
        <location evidence="1 14">Cytoplasm</location>
    </subcellularLocation>
</comment>
<dbReference type="SUPFAM" id="SSF51984">
    <property type="entry name" value="MurCD N-terminal domain"/>
    <property type="match status" value="1"/>
</dbReference>
<evidence type="ECO:0000256" key="11">
    <source>
        <dbReference type="ARBA" id="ARBA00023306"/>
    </source>
</evidence>
<dbReference type="UniPathway" id="UPA00219"/>
<evidence type="ECO:0000313" key="19">
    <source>
        <dbReference type="Proteomes" id="UP000580051"/>
    </source>
</evidence>
<dbReference type="Proteomes" id="UP000580051">
    <property type="component" value="Unassembled WGS sequence"/>
</dbReference>
<comment type="caution">
    <text evidence="18">The sequence shown here is derived from an EMBL/GenBank/DDBJ whole genome shotgun (WGS) entry which is preliminary data.</text>
</comment>
<keyword evidence="12 14" id="KW-0961">Cell wall biogenesis/degradation</keyword>
<keyword evidence="7 14" id="KW-0547">Nucleotide-binding</keyword>
<keyword evidence="6 14" id="KW-0132">Cell division</keyword>
<organism evidence="18 19">
    <name type="scientific">Candidatus Hakubella thermalkaliphila</name>
    <dbReference type="NCBI Taxonomy" id="2754717"/>
    <lineage>
        <taxon>Bacteria</taxon>
        <taxon>Bacillati</taxon>
        <taxon>Actinomycetota</taxon>
        <taxon>Actinomycetota incertae sedis</taxon>
        <taxon>Candidatus Hakubellales</taxon>
        <taxon>Candidatus Hakubellaceae</taxon>
        <taxon>Candidatus Hakubella</taxon>
    </lineage>
</organism>
<dbReference type="InterPro" id="IPR036615">
    <property type="entry name" value="Mur_ligase_C_dom_sf"/>
</dbReference>
<dbReference type="InterPro" id="IPR005758">
    <property type="entry name" value="UDP-N-AcMur_Ala_ligase_MurC"/>
</dbReference>
<accession>A0A6V8NKF3</accession>
<dbReference type="Gene3D" id="3.90.190.20">
    <property type="entry name" value="Mur ligase, C-terminal domain"/>
    <property type="match status" value="1"/>
</dbReference>
<dbReference type="AlphaFoldDB" id="A0A6V8NKF3"/>
<dbReference type="InterPro" id="IPR004101">
    <property type="entry name" value="Mur_ligase_C"/>
</dbReference>